<dbReference type="InterPro" id="IPR041651">
    <property type="entry name" value="DUF5610"/>
</dbReference>
<accession>A0A0F9K0T9</accession>
<name>A0A0F9K0T9_9ZZZZ</name>
<feature type="domain" description="DUF5610" evidence="2">
    <location>
        <begin position="54"/>
        <end position="163"/>
    </location>
</feature>
<proteinExistence type="predicted"/>
<dbReference type="AlphaFoldDB" id="A0A0F9K0T9"/>
<dbReference type="EMBL" id="LAZR01010196">
    <property type="protein sequence ID" value="KKM68286.1"/>
    <property type="molecule type" value="Genomic_DNA"/>
</dbReference>
<gene>
    <name evidence="3" type="ORF">LCGC14_1462370</name>
</gene>
<protein>
    <recommendedName>
        <fullName evidence="2">DUF5610 domain-containing protein</fullName>
    </recommendedName>
</protein>
<reference evidence="3" key="1">
    <citation type="journal article" date="2015" name="Nature">
        <title>Complex archaea that bridge the gap between prokaryotes and eukaryotes.</title>
        <authorList>
            <person name="Spang A."/>
            <person name="Saw J.H."/>
            <person name="Jorgensen S.L."/>
            <person name="Zaremba-Niedzwiedzka K."/>
            <person name="Martijn J."/>
            <person name="Lind A.E."/>
            <person name="van Eijk R."/>
            <person name="Schleper C."/>
            <person name="Guy L."/>
            <person name="Ettema T.J."/>
        </authorList>
    </citation>
    <scope>NUCLEOTIDE SEQUENCE</scope>
</reference>
<feature type="region of interest" description="Disordered" evidence="1">
    <location>
        <begin position="1"/>
        <end position="40"/>
    </location>
</feature>
<organism evidence="3">
    <name type="scientific">marine sediment metagenome</name>
    <dbReference type="NCBI Taxonomy" id="412755"/>
    <lineage>
        <taxon>unclassified sequences</taxon>
        <taxon>metagenomes</taxon>
        <taxon>ecological metagenomes</taxon>
    </lineage>
</organism>
<evidence type="ECO:0000313" key="3">
    <source>
        <dbReference type="EMBL" id="KKM68286.1"/>
    </source>
</evidence>
<sequence length="182" mass="19220">MVEPIVGRGPDATGRATAGPSQSRPASRVTAESRVDKQATIRTPADAINVLRARLEQRVQEAMGGGGGVKSPVADKYAAQSQPPTASDVASRILGFVQNRLQQEADAGGDVEKLTDLLSQARAGIEKGYAEARDQITALGMMNETLAGEIDKGFDLIQDGFLNLEKLFLGKEPEVDSPTETG</sequence>
<dbReference type="Gene3D" id="1.10.132.90">
    <property type="match status" value="1"/>
</dbReference>
<dbReference type="Pfam" id="PF18433">
    <property type="entry name" value="DUF5610"/>
    <property type="match status" value="1"/>
</dbReference>
<evidence type="ECO:0000256" key="1">
    <source>
        <dbReference type="SAM" id="MobiDB-lite"/>
    </source>
</evidence>
<comment type="caution">
    <text evidence="3">The sequence shown here is derived from an EMBL/GenBank/DDBJ whole genome shotgun (WGS) entry which is preliminary data.</text>
</comment>
<evidence type="ECO:0000259" key="2">
    <source>
        <dbReference type="Pfam" id="PF18433"/>
    </source>
</evidence>
<feature type="region of interest" description="Disordered" evidence="1">
    <location>
        <begin position="62"/>
        <end position="86"/>
    </location>
</feature>